<evidence type="ECO:0000313" key="1">
    <source>
        <dbReference type="EMBL" id="ELP32038.1"/>
    </source>
</evidence>
<name>L7CDH6_RHOBT</name>
<reference evidence="1 2" key="1">
    <citation type="journal article" date="2013" name="Mar. Genomics">
        <title>Expression of sulfatases in Rhodopirellula baltica and the diversity of sulfatases in the genus Rhodopirellula.</title>
        <authorList>
            <person name="Wegner C.E."/>
            <person name="Richter-Heitmann T."/>
            <person name="Klindworth A."/>
            <person name="Klockow C."/>
            <person name="Richter M."/>
            <person name="Achstetter T."/>
            <person name="Glockner F.O."/>
            <person name="Harder J."/>
        </authorList>
    </citation>
    <scope>NUCLEOTIDE SEQUENCE [LARGE SCALE GENOMIC DNA]</scope>
    <source>
        <strain evidence="1 2">SWK14</strain>
    </source>
</reference>
<proteinExistence type="predicted"/>
<dbReference type="RefSeq" id="WP_007338836.1">
    <property type="nucleotide sequence ID" value="NZ_AMWG01000116.1"/>
</dbReference>
<dbReference type="EMBL" id="AMWG01000116">
    <property type="protein sequence ID" value="ELP32038.1"/>
    <property type="molecule type" value="Genomic_DNA"/>
</dbReference>
<dbReference type="Proteomes" id="UP000010959">
    <property type="component" value="Unassembled WGS sequence"/>
</dbReference>
<gene>
    <name evidence="1" type="ORF">RBSWK_04036</name>
</gene>
<dbReference type="AlphaFoldDB" id="L7CDH6"/>
<comment type="caution">
    <text evidence="1">The sequence shown here is derived from an EMBL/GenBank/DDBJ whole genome shotgun (WGS) entry which is preliminary data.</text>
</comment>
<accession>L7CDH6</accession>
<organism evidence="1 2">
    <name type="scientific">Rhodopirellula baltica SWK14</name>
    <dbReference type="NCBI Taxonomy" id="993516"/>
    <lineage>
        <taxon>Bacteria</taxon>
        <taxon>Pseudomonadati</taxon>
        <taxon>Planctomycetota</taxon>
        <taxon>Planctomycetia</taxon>
        <taxon>Pirellulales</taxon>
        <taxon>Pirellulaceae</taxon>
        <taxon>Rhodopirellula</taxon>
    </lineage>
</organism>
<sequence length="97" mass="10977">MPDSTTLKIGDRIRITGVPIADLQQREREIQTNAEMAGWTADSIERIIQQTPIVQISRIDEYGCVWYDATVTGSDGREEEHSLIVYDDDTWEYVGSG</sequence>
<protein>
    <submittedName>
        <fullName evidence="1">Uncharacterized protein</fullName>
    </submittedName>
</protein>
<evidence type="ECO:0000313" key="2">
    <source>
        <dbReference type="Proteomes" id="UP000010959"/>
    </source>
</evidence>